<gene>
    <name evidence="3" type="ORF">HNQ65_005020</name>
</gene>
<dbReference type="Proteomes" id="UP000590740">
    <property type="component" value="Unassembled WGS sequence"/>
</dbReference>
<evidence type="ECO:0000313" key="4">
    <source>
        <dbReference type="Proteomes" id="UP000590740"/>
    </source>
</evidence>
<accession>A0A7W7YFU1</accession>
<protein>
    <submittedName>
        <fullName evidence="3">Alpha-beta hydrolase superfamily lysophospholipase</fullName>
    </submittedName>
</protein>
<organism evidence="3 4">
    <name type="scientific">Prosthecobacter vanneervenii</name>
    <dbReference type="NCBI Taxonomy" id="48466"/>
    <lineage>
        <taxon>Bacteria</taxon>
        <taxon>Pseudomonadati</taxon>
        <taxon>Verrucomicrobiota</taxon>
        <taxon>Verrucomicrobiia</taxon>
        <taxon>Verrucomicrobiales</taxon>
        <taxon>Verrucomicrobiaceae</taxon>
        <taxon>Prosthecobacter</taxon>
    </lineage>
</organism>
<name>A0A7W7YFU1_9BACT</name>
<dbReference type="Pfam" id="PF12697">
    <property type="entry name" value="Abhydrolase_6"/>
    <property type="match status" value="1"/>
</dbReference>
<dbReference type="EMBL" id="JACHIG010000016">
    <property type="protein sequence ID" value="MBB5035410.1"/>
    <property type="molecule type" value="Genomic_DNA"/>
</dbReference>
<dbReference type="PANTHER" id="PTHR43265">
    <property type="entry name" value="ESTERASE ESTD"/>
    <property type="match status" value="1"/>
</dbReference>
<dbReference type="RefSeq" id="WP_184344178.1">
    <property type="nucleotide sequence ID" value="NZ_JACHIG010000016.1"/>
</dbReference>
<keyword evidence="3" id="KW-0378">Hydrolase</keyword>
<feature type="domain" description="Serine aminopeptidase S33" evidence="1">
    <location>
        <begin position="68"/>
        <end position="173"/>
    </location>
</feature>
<dbReference type="PANTHER" id="PTHR43265:SF1">
    <property type="entry name" value="ESTERASE ESTD"/>
    <property type="match status" value="1"/>
</dbReference>
<dbReference type="InterPro" id="IPR022742">
    <property type="entry name" value="Hydrolase_4"/>
</dbReference>
<dbReference type="Pfam" id="PF12146">
    <property type="entry name" value="Hydrolase_4"/>
    <property type="match status" value="1"/>
</dbReference>
<dbReference type="Gene3D" id="3.40.50.1820">
    <property type="entry name" value="alpha/beta hydrolase"/>
    <property type="match status" value="2"/>
</dbReference>
<evidence type="ECO:0000259" key="2">
    <source>
        <dbReference type="Pfam" id="PF12697"/>
    </source>
</evidence>
<evidence type="ECO:0000259" key="1">
    <source>
        <dbReference type="Pfam" id="PF12146"/>
    </source>
</evidence>
<reference evidence="3 4" key="1">
    <citation type="submission" date="2020-08" db="EMBL/GenBank/DDBJ databases">
        <title>Genomic Encyclopedia of Type Strains, Phase IV (KMG-IV): sequencing the most valuable type-strain genomes for metagenomic binning, comparative biology and taxonomic classification.</title>
        <authorList>
            <person name="Goeker M."/>
        </authorList>
    </citation>
    <scope>NUCLEOTIDE SEQUENCE [LARGE SCALE GENOMIC DNA]</scope>
    <source>
        <strain evidence="3 4">DSM 12252</strain>
    </source>
</reference>
<dbReference type="InterPro" id="IPR000073">
    <property type="entry name" value="AB_hydrolase_1"/>
</dbReference>
<dbReference type="SUPFAM" id="SSF53474">
    <property type="entry name" value="alpha/beta-Hydrolases"/>
    <property type="match status" value="2"/>
</dbReference>
<dbReference type="InterPro" id="IPR053145">
    <property type="entry name" value="AB_hydrolase_Est10"/>
</dbReference>
<feature type="domain" description="AB hydrolase-1" evidence="2">
    <location>
        <begin position="345"/>
        <end position="589"/>
    </location>
</feature>
<comment type="caution">
    <text evidence="3">The sequence shown here is derived from an EMBL/GenBank/DDBJ whole genome shotgun (WGS) entry which is preliminary data.</text>
</comment>
<dbReference type="AlphaFoldDB" id="A0A7W7YFU1"/>
<evidence type="ECO:0000313" key="3">
    <source>
        <dbReference type="EMBL" id="MBB5035410.1"/>
    </source>
</evidence>
<proteinExistence type="predicted"/>
<dbReference type="InterPro" id="IPR029058">
    <property type="entry name" value="AB_hydrolase_fold"/>
</dbReference>
<keyword evidence="4" id="KW-1185">Reference proteome</keyword>
<sequence length="633" mass="68621">MTPAADDPCPCMPEEQAGMDHIERTAFYFESGGQSLFAWLHRAAGAGDHGVLICPPLGHEQVHAHRTLRHLADRLAAAGFTVLRPDYLGTGDSEGVVEDPQRLATWQTNVEDAAAWLRSMAGCRKISLVGLRFGAALAVQYSARHEVENLVLWAPMVKGRRYVRELTALAQTAQMAASEAEAGSIEAMGFVYTREMAADLGKIDLLSCTPRCQHALIAPISGDGGLLDHLAKQGVAAESVAVSGYNEMMAEPHDTVVPHEALKSITEWMKAKVPPMRAAAAISPSALVTSMQTGGVRESIHRISSAPDLFGILAEPAGRETSLPWLVIANAGAAHHIGPGRLHVPLARQLAELGYPSLRVDINGIGDSVAADPENENDAYAATAFRDVSLVCDYLRTRQPGRPIVLMGLCSGAYVAFQSAAQLPDPAIIESILINPLVFFWKEGMVINDTSMDQLVAWREYGRAFFKWSHWKKLLTGKTRTGFVGSIKRFSSHLKPLAEKVGKKLVASLQPARPAAPEQYLGCGHPARQDLAGDLQRIASAGRTLAMFVSDNDPGHFLMMYQARRKANQLIRQGRLQCHFIPNADHTFSTADARGRFHRMLIEYLHRRFGSTPSLGAAPKTGGDVLLASTLSS</sequence>
<dbReference type="GO" id="GO:0052689">
    <property type="term" value="F:carboxylic ester hydrolase activity"/>
    <property type="evidence" value="ECO:0007669"/>
    <property type="project" value="TreeGrafter"/>
</dbReference>